<evidence type="ECO:0000256" key="6">
    <source>
        <dbReference type="ARBA" id="ARBA00022723"/>
    </source>
</evidence>
<sequence length="347" mass="39624">MKIIEEIPQKNIIKLMPENLDDLWVLYNIIEEGDKIFAVTERRVQDKGDVIRADRGAKRKMFLGIEVKNVEFDENTKRVRILGTIIHGPDDVPLGSHHTIEIKPFDELSIEKNWKKWQIERIKEAIESSKRPKVLVVVMDDEEADIFEVRDYSIKEICSIKSHTSKKLDYKINEELKKEYYHEIAKVLSEYDVDNILVAGPGFAKNSFYNFISSQYPELKNKIVVESISTTSRAGLNEVIKRGIINRIYAESRVAKETQLIEKLLEEIAKKGLAVYGIDEVKKALEYSAIDTLLVSDSLVRNHEIEKIIDTTEEMGGKVVIVSSEHDAGKQLKALGGIAGLLRFPIE</sequence>
<dbReference type="OMA" id="DDLWHLK"/>
<dbReference type="SUPFAM" id="SSF159065">
    <property type="entry name" value="Dom34/Pelota N-terminal domain-like"/>
    <property type="match status" value="1"/>
</dbReference>
<comment type="caution">
    <text evidence="11">The sequence shown here is derived from an EMBL/GenBank/DDBJ whole genome shotgun (WGS) entry which is preliminary data.</text>
</comment>
<dbReference type="InterPro" id="IPR005140">
    <property type="entry name" value="eRF1_Pelota-like_N"/>
</dbReference>
<evidence type="ECO:0000256" key="1">
    <source>
        <dbReference type="ARBA" id="ARBA00001968"/>
    </source>
</evidence>
<keyword evidence="7 9" id="KW-0255">Endonuclease</keyword>
<feature type="domain" description="eRF1/Pelota-like N-terminal" evidence="10">
    <location>
        <begin position="1"/>
        <end position="127"/>
    </location>
</feature>
<keyword evidence="4 9" id="KW-0963">Cytoplasm</keyword>
<dbReference type="Pfam" id="PF03464">
    <property type="entry name" value="eRF1_2"/>
    <property type="match status" value="1"/>
</dbReference>
<accession>A0A832STF6</accession>
<comment type="cofactor">
    <cofactor evidence="1 9">
        <name>a divalent metal cation</name>
        <dbReference type="ChEBI" id="CHEBI:60240"/>
    </cofactor>
</comment>
<dbReference type="AlphaFoldDB" id="A0A832STF6"/>
<dbReference type="GO" id="GO:0032790">
    <property type="term" value="P:ribosome disassembly"/>
    <property type="evidence" value="ECO:0007669"/>
    <property type="project" value="TreeGrafter"/>
</dbReference>
<evidence type="ECO:0000256" key="4">
    <source>
        <dbReference type="ARBA" id="ARBA00022490"/>
    </source>
</evidence>
<dbReference type="GO" id="GO:0004519">
    <property type="term" value="F:endonuclease activity"/>
    <property type="evidence" value="ECO:0007669"/>
    <property type="project" value="UniProtKB-UniRule"/>
</dbReference>
<evidence type="ECO:0000256" key="7">
    <source>
        <dbReference type="ARBA" id="ARBA00022759"/>
    </source>
</evidence>
<name>A0A832STF6_9EURY</name>
<dbReference type="GO" id="GO:0070481">
    <property type="term" value="P:nuclear-transcribed mRNA catabolic process, non-stop decay"/>
    <property type="evidence" value="ECO:0007669"/>
    <property type="project" value="InterPro"/>
</dbReference>
<keyword evidence="8 9" id="KW-0378">Hydrolase</keyword>
<dbReference type="InterPro" id="IPR023521">
    <property type="entry name" value="Pelota_arc"/>
</dbReference>
<comment type="domain">
    <text evidence="9">The N-terminal domain has the RNA-binding Sm fold. It harbors the endoribonuclease activity.</text>
</comment>
<keyword evidence="6 9" id="KW-0479">Metal-binding</keyword>
<evidence type="ECO:0000256" key="3">
    <source>
        <dbReference type="ARBA" id="ARBA00009504"/>
    </source>
</evidence>
<dbReference type="GO" id="GO:0005737">
    <property type="term" value="C:cytoplasm"/>
    <property type="evidence" value="ECO:0007669"/>
    <property type="project" value="UniProtKB-SubCell"/>
</dbReference>
<dbReference type="Gene3D" id="3.30.1330.30">
    <property type="match status" value="1"/>
</dbReference>
<dbReference type="Pfam" id="PF03465">
    <property type="entry name" value="eRF1_3"/>
    <property type="match status" value="1"/>
</dbReference>
<dbReference type="GO" id="GO:0070651">
    <property type="term" value="P:nonfunctional rRNA decay"/>
    <property type="evidence" value="ECO:0007669"/>
    <property type="project" value="TreeGrafter"/>
</dbReference>
<dbReference type="NCBIfam" id="TIGR00111">
    <property type="entry name" value="pelota"/>
    <property type="match status" value="1"/>
</dbReference>
<dbReference type="Proteomes" id="UP000645676">
    <property type="component" value="Unassembled WGS sequence"/>
</dbReference>
<keyword evidence="5 9" id="KW-0540">Nuclease</keyword>
<evidence type="ECO:0000259" key="10">
    <source>
        <dbReference type="SMART" id="SM01194"/>
    </source>
</evidence>
<evidence type="ECO:0000256" key="5">
    <source>
        <dbReference type="ARBA" id="ARBA00022722"/>
    </source>
</evidence>
<dbReference type="PANTHER" id="PTHR10853:SF0">
    <property type="entry name" value="PROTEIN PELOTA HOMOLOG"/>
    <property type="match status" value="1"/>
</dbReference>
<dbReference type="GO" id="GO:0016787">
    <property type="term" value="F:hydrolase activity"/>
    <property type="evidence" value="ECO:0007669"/>
    <property type="project" value="UniProtKB-KW"/>
</dbReference>
<protein>
    <recommendedName>
        <fullName evidence="9">Protein pelota homolog</fullName>
        <ecNumber evidence="9">3.1.-.-</ecNumber>
    </recommendedName>
</protein>
<dbReference type="InterPro" id="IPR004405">
    <property type="entry name" value="TF_pelota"/>
</dbReference>
<dbReference type="PANTHER" id="PTHR10853">
    <property type="entry name" value="PELOTA"/>
    <property type="match status" value="1"/>
</dbReference>
<dbReference type="SUPFAM" id="SSF53137">
    <property type="entry name" value="Translational machinery components"/>
    <property type="match status" value="1"/>
</dbReference>
<dbReference type="SMR" id="A0A832STF6"/>
<dbReference type="InterPro" id="IPR058547">
    <property type="entry name" value="Pelota_N"/>
</dbReference>
<dbReference type="FunFam" id="2.30.30.870:FF:000002">
    <property type="entry name" value="Protein pelota homolog"/>
    <property type="match status" value="1"/>
</dbReference>
<dbReference type="SMART" id="SM01194">
    <property type="entry name" value="eRF1_1"/>
    <property type="match status" value="1"/>
</dbReference>
<dbReference type="Pfam" id="PF26356">
    <property type="entry name" value="Pelota_N"/>
    <property type="match status" value="1"/>
</dbReference>
<dbReference type="InterPro" id="IPR005141">
    <property type="entry name" value="eRF1_2"/>
</dbReference>
<evidence type="ECO:0000256" key="9">
    <source>
        <dbReference type="HAMAP-Rule" id="MF_01853"/>
    </source>
</evidence>
<evidence type="ECO:0000256" key="8">
    <source>
        <dbReference type="ARBA" id="ARBA00022801"/>
    </source>
</evidence>
<comment type="subcellular location">
    <subcellularLocation>
        <location evidence="2 9">Cytoplasm</location>
    </subcellularLocation>
</comment>
<gene>
    <name evidence="9" type="primary">pelA</name>
    <name evidence="11" type="ORF">HA335_01430</name>
</gene>
<reference evidence="11" key="1">
    <citation type="journal article" date="2020" name="bioRxiv">
        <title>A rank-normalized archaeal taxonomy based on genome phylogeny resolves widespread incomplete and uneven classifications.</title>
        <authorList>
            <person name="Rinke C."/>
            <person name="Chuvochina M."/>
            <person name="Mussig A.J."/>
            <person name="Chaumeil P.-A."/>
            <person name="Waite D.W."/>
            <person name="Whitman W.B."/>
            <person name="Parks D.H."/>
            <person name="Hugenholtz P."/>
        </authorList>
    </citation>
    <scope>NUCLEOTIDE SEQUENCE</scope>
    <source>
        <strain evidence="11">UBA8849</strain>
    </source>
</reference>
<proteinExistence type="inferred from homology"/>
<organism evidence="11 12">
    <name type="scientific">Methanocaldococcus jannaschii</name>
    <dbReference type="NCBI Taxonomy" id="2190"/>
    <lineage>
        <taxon>Archaea</taxon>
        <taxon>Methanobacteriati</taxon>
        <taxon>Methanobacteriota</taxon>
        <taxon>Methanomada group</taxon>
        <taxon>Methanococci</taxon>
        <taxon>Methanococcales</taxon>
        <taxon>Methanocaldococcaceae</taxon>
        <taxon>Methanocaldococcus</taxon>
    </lineage>
</organism>
<evidence type="ECO:0000313" key="12">
    <source>
        <dbReference type="Proteomes" id="UP000645676"/>
    </source>
</evidence>
<dbReference type="RefSeq" id="WP_010869669.1">
    <property type="nucleotide sequence ID" value="NC_000909.1"/>
</dbReference>
<dbReference type="EMBL" id="DUJR01000006">
    <property type="protein sequence ID" value="HII59235.1"/>
    <property type="molecule type" value="Genomic_DNA"/>
</dbReference>
<comment type="similarity">
    <text evidence="3 9">Belongs to the eukaryotic release factor 1 family. Pelota subfamily.</text>
</comment>
<comment type="subunit">
    <text evidence="9">Monomer.</text>
</comment>
<dbReference type="SUPFAM" id="SSF55315">
    <property type="entry name" value="L30e-like"/>
    <property type="match status" value="1"/>
</dbReference>
<dbReference type="GO" id="GO:0070966">
    <property type="term" value="P:nuclear-transcribed mRNA catabolic process, no-go decay"/>
    <property type="evidence" value="ECO:0007669"/>
    <property type="project" value="InterPro"/>
</dbReference>
<dbReference type="EC" id="3.1.-.-" evidence="9"/>
<dbReference type="Gene3D" id="3.30.420.60">
    <property type="entry name" value="eRF1 domain 2"/>
    <property type="match status" value="1"/>
</dbReference>
<dbReference type="InterPro" id="IPR005142">
    <property type="entry name" value="eRF1_3"/>
</dbReference>
<dbReference type="InterPro" id="IPR042226">
    <property type="entry name" value="eFR1_2_sf"/>
</dbReference>
<evidence type="ECO:0000256" key="2">
    <source>
        <dbReference type="ARBA" id="ARBA00004496"/>
    </source>
</evidence>
<dbReference type="Gene3D" id="2.30.30.870">
    <property type="entry name" value="Pelota, domain A"/>
    <property type="match status" value="1"/>
</dbReference>
<dbReference type="InterPro" id="IPR029064">
    <property type="entry name" value="Ribosomal_eL30-like_sf"/>
</dbReference>
<evidence type="ECO:0000313" key="11">
    <source>
        <dbReference type="EMBL" id="HII59235.1"/>
    </source>
</evidence>
<dbReference type="GO" id="GO:0046872">
    <property type="term" value="F:metal ion binding"/>
    <property type="evidence" value="ECO:0007669"/>
    <property type="project" value="UniProtKB-UniRule"/>
</dbReference>
<dbReference type="FunFam" id="3.30.420.60:FF:000005">
    <property type="entry name" value="Protein pelota homolog"/>
    <property type="match status" value="1"/>
</dbReference>
<dbReference type="InterPro" id="IPR038069">
    <property type="entry name" value="Pelota/DOM34_N"/>
</dbReference>
<dbReference type="GO" id="GO:0071025">
    <property type="term" value="P:RNA surveillance"/>
    <property type="evidence" value="ECO:0007669"/>
    <property type="project" value="InterPro"/>
</dbReference>
<comment type="function">
    <text evidence="9">May function in recognizing stalled ribosomes, interact with stem-loop structures in stalled mRNA molecules, and effect endonucleolytic cleavage of the mRNA. May play a role in the release non-functional ribosomes and degradation of damaged mRNAs. Has endoribonuclease activity.</text>
</comment>
<dbReference type="HAMAP" id="MF_01853">
    <property type="entry name" value="PelO"/>
    <property type="match status" value="1"/>
</dbReference>